<dbReference type="EMBL" id="OU503053">
    <property type="protein sequence ID" value="CAI9782268.1"/>
    <property type="molecule type" value="Genomic_DNA"/>
</dbReference>
<sequence length="100" mass="11248">MGTDLGLGPQSIPFYVKGPRGKPADGISLRFVRKVNLNSSFANANFPSDIPCRTRMPEFLRWLMTLSIKELKDRRLLYSGSRVEGAEAGTLQKRRHQPTT</sequence>
<keyword evidence="2" id="KW-1185">Reference proteome</keyword>
<proteinExistence type="predicted"/>
<name>A0AAD2A6W9_9LAMI</name>
<protein>
    <submittedName>
        <fullName evidence="1">Uncharacterized protein</fullName>
    </submittedName>
</protein>
<evidence type="ECO:0000313" key="1">
    <source>
        <dbReference type="EMBL" id="CAI9782268.1"/>
    </source>
</evidence>
<dbReference type="Proteomes" id="UP000834106">
    <property type="component" value="Chromosome 18"/>
</dbReference>
<reference evidence="1" key="1">
    <citation type="submission" date="2023-05" db="EMBL/GenBank/DDBJ databases">
        <authorList>
            <person name="Huff M."/>
        </authorList>
    </citation>
    <scope>NUCLEOTIDE SEQUENCE</scope>
</reference>
<gene>
    <name evidence="1" type="ORF">FPE_LOCUS29698</name>
</gene>
<organism evidence="1 2">
    <name type="scientific">Fraxinus pennsylvanica</name>
    <dbReference type="NCBI Taxonomy" id="56036"/>
    <lineage>
        <taxon>Eukaryota</taxon>
        <taxon>Viridiplantae</taxon>
        <taxon>Streptophyta</taxon>
        <taxon>Embryophyta</taxon>
        <taxon>Tracheophyta</taxon>
        <taxon>Spermatophyta</taxon>
        <taxon>Magnoliopsida</taxon>
        <taxon>eudicotyledons</taxon>
        <taxon>Gunneridae</taxon>
        <taxon>Pentapetalae</taxon>
        <taxon>asterids</taxon>
        <taxon>lamiids</taxon>
        <taxon>Lamiales</taxon>
        <taxon>Oleaceae</taxon>
        <taxon>Oleeae</taxon>
        <taxon>Fraxinus</taxon>
    </lineage>
</organism>
<accession>A0AAD2A6W9</accession>
<evidence type="ECO:0000313" key="2">
    <source>
        <dbReference type="Proteomes" id="UP000834106"/>
    </source>
</evidence>
<dbReference type="AlphaFoldDB" id="A0AAD2A6W9"/>